<keyword evidence="3" id="KW-0813">Transport</keyword>
<sequence length="605" mass="70622">MLTKWIILFVSVCILNTQSNAIILNDNLLQNYDDMIEVLKKTTEKIFAQHHCIIVNIISAVTDEQNVHYQELKTEILNYLFTKGTRDVRIVNSRENMSDSFRRYCSIFLVDSTESFCGIYPQITSTKFKFHGVYMLMILDKNEVNLQEIFSMMWKKAIYNVYGIYEENKTVSLTTFFPFKQGMKCGNSVPVIINKYYNKQFEEDLKIPKKLSNLYGCPIKVTAFRQNIAVIREIQSDGSIKFHGHEMTLIKTLSKKLNFSLVIQFRDGFEQWGNVYENGTATKALAEVINKTTDIAIGDFFLKPTRIKFLDSSCSFLNYPVLLIVPKGEKLTAMEKLMRPFEPFVWMLLLISFLVGSTVIYVINYKVKKLKPFIFGYKVTQPLLNMLVVILGSQQKKLPKKNFARFILMMFIILCLVLRSIYQGSLYKFLQSDGRHKEVETLQEMIEKNFTFLTHDFYFDIINENPDVKKLSKDVHGHDSETVPIKQKSATFSSRTTLIRYSLDHKESSFKICKEHFMTVNIVFYYPKNFYLREELDLQIGKIISAGLVEHWISKYDNTHYWNIQSNQNPTVMKIDHLIGSFYIFAFGLFCATFAFFIELIFDNN</sequence>
<dbReference type="Pfam" id="PF00060">
    <property type="entry name" value="Lig_chan"/>
    <property type="match status" value="1"/>
</dbReference>
<dbReference type="GO" id="GO:0005886">
    <property type="term" value="C:plasma membrane"/>
    <property type="evidence" value="ECO:0007669"/>
    <property type="project" value="UniProtKB-SubCell"/>
</dbReference>
<dbReference type="InterPro" id="IPR001320">
    <property type="entry name" value="Iontro_rcpt_C"/>
</dbReference>
<dbReference type="InterPro" id="IPR019594">
    <property type="entry name" value="Glu/Gly-bd"/>
</dbReference>
<dbReference type="AlphaFoldDB" id="A0A9J6CHI0"/>
<evidence type="ECO:0000256" key="5">
    <source>
        <dbReference type="ARBA" id="ARBA00022692"/>
    </source>
</evidence>
<feature type="transmembrane region" description="Helical" evidence="13">
    <location>
        <begin position="403"/>
        <end position="422"/>
    </location>
</feature>
<evidence type="ECO:0000256" key="8">
    <source>
        <dbReference type="ARBA" id="ARBA00023136"/>
    </source>
</evidence>
<evidence type="ECO:0000256" key="3">
    <source>
        <dbReference type="ARBA" id="ARBA00022448"/>
    </source>
</evidence>
<evidence type="ECO:0000259" key="17">
    <source>
        <dbReference type="Pfam" id="PF24061"/>
    </source>
</evidence>
<evidence type="ECO:0000256" key="12">
    <source>
        <dbReference type="ARBA" id="ARBA00023303"/>
    </source>
</evidence>
<comment type="caution">
    <text evidence="18">The sequence shown here is derived from an EMBL/GenBank/DDBJ whole genome shotgun (WGS) entry which is preliminary data.</text>
</comment>
<dbReference type="Pfam" id="PF24061">
    <property type="entry name" value="LBD_receptor"/>
    <property type="match status" value="1"/>
</dbReference>
<evidence type="ECO:0000256" key="7">
    <source>
        <dbReference type="ARBA" id="ARBA00023065"/>
    </source>
</evidence>
<dbReference type="GO" id="GO:0050906">
    <property type="term" value="P:detection of stimulus involved in sensory perception"/>
    <property type="evidence" value="ECO:0007669"/>
    <property type="project" value="UniProtKB-ARBA"/>
</dbReference>
<feature type="signal peptide" evidence="14">
    <location>
        <begin position="1"/>
        <end position="21"/>
    </location>
</feature>
<feature type="chain" id="PRO_5039891442" description="Ionotropic receptor" evidence="14">
    <location>
        <begin position="22"/>
        <end position="605"/>
    </location>
</feature>
<name>A0A9J6CHI0_POLVA</name>
<keyword evidence="8 13" id="KW-0472">Membrane</keyword>
<feature type="domain" description="Ionotropic glutamate receptor C-terminal" evidence="15">
    <location>
        <begin position="345"/>
        <end position="589"/>
    </location>
</feature>
<evidence type="ECO:0000256" key="9">
    <source>
        <dbReference type="ARBA" id="ARBA00023170"/>
    </source>
</evidence>
<organism evidence="18 19">
    <name type="scientific">Polypedilum vanderplanki</name>
    <name type="common">Sleeping chironomid midge</name>
    <dbReference type="NCBI Taxonomy" id="319348"/>
    <lineage>
        <taxon>Eukaryota</taxon>
        <taxon>Metazoa</taxon>
        <taxon>Ecdysozoa</taxon>
        <taxon>Arthropoda</taxon>
        <taxon>Hexapoda</taxon>
        <taxon>Insecta</taxon>
        <taxon>Pterygota</taxon>
        <taxon>Neoptera</taxon>
        <taxon>Endopterygota</taxon>
        <taxon>Diptera</taxon>
        <taxon>Nematocera</taxon>
        <taxon>Chironomoidea</taxon>
        <taxon>Chironomidae</taxon>
        <taxon>Chironominae</taxon>
        <taxon>Polypedilum</taxon>
        <taxon>Polypedilum</taxon>
    </lineage>
</organism>
<keyword evidence="5 13" id="KW-0812">Transmembrane</keyword>
<proteinExistence type="inferred from homology"/>
<dbReference type="GO" id="GO:0015276">
    <property type="term" value="F:ligand-gated monoatomic ion channel activity"/>
    <property type="evidence" value="ECO:0007669"/>
    <property type="project" value="InterPro"/>
</dbReference>
<gene>
    <name evidence="18" type="ORF">PVAND_010774</name>
</gene>
<feature type="domain" description="Putative ionotropic receptor ligand binding" evidence="17">
    <location>
        <begin position="59"/>
        <end position="212"/>
    </location>
</feature>
<evidence type="ECO:0000256" key="14">
    <source>
        <dbReference type="SAM" id="SignalP"/>
    </source>
</evidence>
<dbReference type="EMBL" id="JADBJN010000001">
    <property type="protein sequence ID" value="KAG5681327.1"/>
    <property type="molecule type" value="Genomic_DNA"/>
</dbReference>
<evidence type="ECO:0000256" key="6">
    <source>
        <dbReference type="ARBA" id="ARBA00022989"/>
    </source>
</evidence>
<feature type="domain" description="Ionotropic glutamate receptor L-glutamate and glycine-binding" evidence="16">
    <location>
        <begin position="232"/>
        <end position="326"/>
    </location>
</feature>
<dbReference type="PANTHER" id="PTHR42643:SF30">
    <property type="entry name" value="IONOTROPIC RECEPTOR 40A-RELATED"/>
    <property type="match status" value="1"/>
</dbReference>
<feature type="transmembrane region" description="Helical" evidence="13">
    <location>
        <begin position="375"/>
        <end position="391"/>
    </location>
</feature>
<dbReference type="Proteomes" id="UP001107558">
    <property type="component" value="Chromosome 1"/>
</dbReference>
<comment type="similarity">
    <text evidence="2">Belongs to the glutamate-gated ion channel (TC 1.A.10.1) family.</text>
</comment>
<evidence type="ECO:0000259" key="15">
    <source>
        <dbReference type="Pfam" id="PF00060"/>
    </source>
</evidence>
<reference evidence="18" key="1">
    <citation type="submission" date="2021-03" db="EMBL/GenBank/DDBJ databases">
        <title>Chromosome level genome of the anhydrobiotic midge Polypedilum vanderplanki.</title>
        <authorList>
            <person name="Yoshida Y."/>
            <person name="Kikawada T."/>
            <person name="Gusev O."/>
        </authorList>
    </citation>
    <scope>NUCLEOTIDE SEQUENCE</scope>
    <source>
        <strain evidence="18">NIAS01</strain>
        <tissue evidence="18">Whole body or cell culture</tissue>
    </source>
</reference>
<dbReference type="OrthoDB" id="8050636at2759"/>
<dbReference type="InterPro" id="IPR052192">
    <property type="entry name" value="Insect_Ionotropic_Sensory_Rcpt"/>
</dbReference>
<evidence type="ECO:0000256" key="1">
    <source>
        <dbReference type="ARBA" id="ARBA00004651"/>
    </source>
</evidence>
<dbReference type="PANTHER" id="PTHR42643">
    <property type="entry name" value="IONOTROPIC RECEPTOR 20A-RELATED"/>
    <property type="match status" value="1"/>
</dbReference>
<evidence type="ECO:0008006" key="20">
    <source>
        <dbReference type="Google" id="ProtNLM"/>
    </source>
</evidence>
<keyword evidence="7" id="KW-0406">Ion transport</keyword>
<dbReference type="Gene3D" id="3.40.190.10">
    <property type="entry name" value="Periplasmic binding protein-like II"/>
    <property type="match status" value="1"/>
</dbReference>
<comment type="subcellular location">
    <subcellularLocation>
        <location evidence="1">Cell membrane</location>
        <topology evidence="1">Multi-pass membrane protein</topology>
    </subcellularLocation>
</comment>
<keyword evidence="19" id="KW-1185">Reference proteome</keyword>
<evidence type="ECO:0000256" key="2">
    <source>
        <dbReference type="ARBA" id="ARBA00008685"/>
    </source>
</evidence>
<evidence type="ECO:0000313" key="18">
    <source>
        <dbReference type="EMBL" id="KAG5681327.1"/>
    </source>
</evidence>
<dbReference type="InterPro" id="IPR056198">
    <property type="entry name" value="LBD_receptor"/>
</dbReference>
<keyword evidence="4" id="KW-1003">Cell membrane</keyword>
<keyword evidence="9" id="KW-0675">Receptor</keyword>
<feature type="transmembrane region" description="Helical" evidence="13">
    <location>
        <begin position="582"/>
        <end position="602"/>
    </location>
</feature>
<keyword evidence="14" id="KW-0732">Signal</keyword>
<protein>
    <recommendedName>
        <fullName evidence="20">Ionotropic receptor</fullName>
    </recommendedName>
</protein>
<evidence type="ECO:0000256" key="10">
    <source>
        <dbReference type="ARBA" id="ARBA00023180"/>
    </source>
</evidence>
<dbReference type="SUPFAM" id="SSF53850">
    <property type="entry name" value="Periplasmic binding protein-like II"/>
    <property type="match status" value="1"/>
</dbReference>
<dbReference type="Pfam" id="PF10613">
    <property type="entry name" value="Lig_chan-Glu_bd"/>
    <property type="match status" value="1"/>
</dbReference>
<evidence type="ECO:0000313" key="19">
    <source>
        <dbReference type="Proteomes" id="UP001107558"/>
    </source>
</evidence>
<dbReference type="Gene3D" id="1.10.287.70">
    <property type="match status" value="1"/>
</dbReference>
<accession>A0A9J6CHI0</accession>
<evidence type="ECO:0000256" key="4">
    <source>
        <dbReference type="ARBA" id="ARBA00022475"/>
    </source>
</evidence>
<keyword evidence="11" id="KW-1071">Ligand-gated ion channel</keyword>
<keyword evidence="12" id="KW-0407">Ion channel</keyword>
<evidence type="ECO:0000259" key="16">
    <source>
        <dbReference type="Pfam" id="PF10613"/>
    </source>
</evidence>
<feature type="transmembrane region" description="Helical" evidence="13">
    <location>
        <begin position="344"/>
        <end position="363"/>
    </location>
</feature>
<evidence type="ECO:0000256" key="11">
    <source>
        <dbReference type="ARBA" id="ARBA00023286"/>
    </source>
</evidence>
<keyword evidence="6 13" id="KW-1133">Transmembrane helix</keyword>
<keyword evidence="10" id="KW-0325">Glycoprotein</keyword>
<evidence type="ECO:0000256" key="13">
    <source>
        <dbReference type="SAM" id="Phobius"/>
    </source>
</evidence>